<dbReference type="AlphaFoldDB" id="A0A484BDD5"/>
<dbReference type="SUPFAM" id="SSF54637">
    <property type="entry name" value="Thioesterase/thiol ester dehydrase-isomerase"/>
    <property type="match status" value="1"/>
</dbReference>
<dbReference type="EMBL" id="LSRL02000066">
    <property type="protein sequence ID" value="TDG46020.1"/>
    <property type="molecule type" value="Genomic_DNA"/>
</dbReference>
<dbReference type="Gene3D" id="3.10.129.10">
    <property type="entry name" value="Hotdog Thioesterase"/>
    <property type="match status" value="1"/>
</dbReference>
<reference evidence="3 4" key="1">
    <citation type="journal article" date="2019" name="J. Hered.">
        <title>An Improved Genome Assembly for Drosophila navojoa, the Basal Species in the mojavensis Cluster.</title>
        <authorList>
            <person name="Vanderlinde T."/>
            <person name="Dupim E.G."/>
            <person name="Nazario-Yepiz N.O."/>
            <person name="Carvalho A.B."/>
        </authorList>
    </citation>
    <scope>NUCLEOTIDE SEQUENCE [LARGE SCALE GENOMIC DNA]</scope>
    <source>
        <strain evidence="3">Navoj_Jal97</strain>
        <tissue evidence="3">Whole organism</tissue>
    </source>
</reference>
<dbReference type="PANTHER" id="PTHR12475">
    <property type="match status" value="1"/>
</dbReference>
<dbReference type="OrthoDB" id="265761at2759"/>
<dbReference type="Pfam" id="PF13279">
    <property type="entry name" value="4HBT_2"/>
    <property type="match status" value="1"/>
</dbReference>
<evidence type="ECO:0000313" key="4">
    <source>
        <dbReference type="Proteomes" id="UP000295192"/>
    </source>
</evidence>
<name>A0A484BDD5_DRONA</name>
<gene>
    <name evidence="3" type="ORF">AWZ03_007551</name>
</gene>
<dbReference type="PANTHER" id="PTHR12475:SF4">
    <property type="entry name" value="PROTEIN THEM6"/>
    <property type="match status" value="1"/>
</dbReference>
<dbReference type="InterPro" id="IPR029069">
    <property type="entry name" value="HotDog_dom_sf"/>
</dbReference>
<dbReference type="OMA" id="YFIRCAF"/>
<evidence type="ECO:0000256" key="2">
    <source>
        <dbReference type="ARBA" id="ARBA00041112"/>
    </source>
</evidence>
<evidence type="ECO:0000313" key="3">
    <source>
        <dbReference type="EMBL" id="TDG46020.1"/>
    </source>
</evidence>
<sequence length="207" mass="24319">MTPILVLLLLYIILDVNYFIRCAFTLLMVHLNQDKHAITETTSIFGICTPQDADIFLRHMNNARYLRELNFASIHYYVVTDLFHFVRERGGSIVQGAVMLRYRRYIPIFHPYKIETKLIWWDDKSMYFEQQFISACTGFVHAVAISKHQFIDFNVIDLLSSYPDIANRPEMPDDLRLWLEANDASSQKLNTRGSMEQENFYDCRAST</sequence>
<comment type="similarity">
    <text evidence="1">Belongs to the THEM6 family.</text>
</comment>
<comment type="caution">
    <text evidence="3">The sequence shown here is derived from an EMBL/GenBank/DDBJ whole genome shotgun (WGS) entry which is preliminary data.</text>
</comment>
<proteinExistence type="inferred from homology"/>
<keyword evidence="4" id="KW-1185">Reference proteome</keyword>
<dbReference type="CDD" id="cd00586">
    <property type="entry name" value="4HBT"/>
    <property type="match status" value="1"/>
</dbReference>
<accession>A0A484BDD5</accession>
<protein>
    <recommendedName>
        <fullName evidence="2">Protein THEM6</fullName>
    </recommendedName>
</protein>
<organism evidence="3 4">
    <name type="scientific">Drosophila navojoa</name>
    <name type="common">Fruit fly</name>
    <dbReference type="NCBI Taxonomy" id="7232"/>
    <lineage>
        <taxon>Eukaryota</taxon>
        <taxon>Metazoa</taxon>
        <taxon>Ecdysozoa</taxon>
        <taxon>Arthropoda</taxon>
        <taxon>Hexapoda</taxon>
        <taxon>Insecta</taxon>
        <taxon>Pterygota</taxon>
        <taxon>Neoptera</taxon>
        <taxon>Endopterygota</taxon>
        <taxon>Diptera</taxon>
        <taxon>Brachycera</taxon>
        <taxon>Muscomorpha</taxon>
        <taxon>Ephydroidea</taxon>
        <taxon>Drosophilidae</taxon>
        <taxon>Drosophila</taxon>
    </lineage>
</organism>
<evidence type="ECO:0000256" key="1">
    <source>
        <dbReference type="ARBA" id="ARBA00038228"/>
    </source>
</evidence>
<dbReference type="InterPro" id="IPR051490">
    <property type="entry name" value="THEM6_lcsJ_thioesterase"/>
</dbReference>
<dbReference type="Proteomes" id="UP000295192">
    <property type="component" value="Unassembled WGS sequence"/>
</dbReference>